<protein>
    <submittedName>
        <fullName evidence="1">Arylsulfatase</fullName>
    </submittedName>
</protein>
<keyword evidence="2" id="KW-1185">Reference proteome</keyword>
<dbReference type="GO" id="GO:0047661">
    <property type="term" value="F:amino-acid racemase activity"/>
    <property type="evidence" value="ECO:0007669"/>
    <property type="project" value="InterPro"/>
</dbReference>
<name>A0A5J6HXX2_STRAD</name>
<dbReference type="OrthoDB" id="978447at2"/>
<dbReference type="KEGG" id="salw:CP975_31720"/>
<evidence type="ECO:0000313" key="1">
    <source>
        <dbReference type="EMBL" id="QEV21505.1"/>
    </source>
</evidence>
<dbReference type="InterPro" id="IPR015942">
    <property type="entry name" value="Asp/Glu/hydantoin_racemase"/>
</dbReference>
<dbReference type="AlphaFoldDB" id="A0A5J6HXX2"/>
<accession>A0A5J6HXX2</accession>
<proteinExistence type="predicted"/>
<organism evidence="1 2">
    <name type="scientific">Streptomyces alboniger</name>
    <dbReference type="NCBI Taxonomy" id="132473"/>
    <lineage>
        <taxon>Bacteria</taxon>
        <taxon>Bacillati</taxon>
        <taxon>Actinomycetota</taxon>
        <taxon>Actinomycetes</taxon>
        <taxon>Kitasatosporales</taxon>
        <taxon>Streptomycetaceae</taxon>
        <taxon>Streptomyces</taxon>
        <taxon>Streptomyces aurantiacus group</taxon>
    </lineage>
</organism>
<reference evidence="1 2" key="1">
    <citation type="submission" date="2017-09" db="EMBL/GenBank/DDBJ databases">
        <authorList>
            <person name="Lee N."/>
            <person name="Cho B.-K."/>
        </authorList>
    </citation>
    <scope>NUCLEOTIDE SEQUENCE [LARGE SCALE GENOMIC DNA]</scope>
    <source>
        <strain evidence="1 2">ATCC 12461</strain>
    </source>
</reference>
<gene>
    <name evidence="1" type="ORF">CP975_31720</name>
</gene>
<dbReference type="RefSeq" id="WP_150477612.1">
    <property type="nucleotide sequence ID" value="NZ_CP023695.1"/>
</dbReference>
<dbReference type="EMBL" id="CP023695">
    <property type="protein sequence ID" value="QEV21505.1"/>
    <property type="molecule type" value="Genomic_DNA"/>
</dbReference>
<dbReference type="Pfam" id="PF01177">
    <property type="entry name" value="Asp_Glu_race"/>
    <property type="match status" value="1"/>
</dbReference>
<sequence>MVKLGLLHTSSVHVPVFDGLRDAHHPGLELRHHVVESLLERARAEGPDAVTPQVRAALVAAGEGAAAVLCTCSTIGGVAEALGPEVGVPVVRVDRPMAAAAVAAGASGGGARVGGPRVGGPRVVVLATVESTLGPTVALIEEEARKAGREAVVRSVVVDGAWERFAAGDSEGCLALVARAVSDVRDADADAVVLAQVSMAGAERLVPAGAVRVFSSPRVGLEAAAAVVAAAWGGGRAPVVGGAPGVV</sequence>
<dbReference type="Proteomes" id="UP000326553">
    <property type="component" value="Chromosome"/>
</dbReference>
<evidence type="ECO:0000313" key="2">
    <source>
        <dbReference type="Proteomes" id="UP000326553"/>
    </source>
</evidence>